<accession>A0A2R5F7U4</accession>
<dbReference type="InterPro" id="IPR052340">
    <property type="entry name" value="RNase_Y/CdgJ"/>
</dbReference>
<dbReference type="SUPFAM" id="SSF109604">
    <property type="entry name" value="HD-domain/PDEase-like"/>
    <property type="match status" value="1"/>
</dbReference>
<dbReference type="CDD" id="cd17574">
    <property type="entry name" value="REC_OmpR"/>
    <property type="match status" value="1"/>
</dbReference>
<dbReference type="PROSITE" id="PS51833">
    <property type="entry name" value="HDOD"/>
    <property type="match status" value="1"/>
</dbReference>
<feature type="domain" description="HDOD" evidence="3">
    <location>
        <begin position="16"/>
        <end position="213"/>
    </location>
</feature>
<dbReference type="InterPro" id="IPR011006">
    <property type="entry name" value="CheY-like_superfamily"/>
</dbReference>
<gene>
    <name evidence="4" type="ORF">NMK_0236</name>
</gene>
<keyword evidence="1" id="KW-0597">Phosphoprotein</keyword>
<dbReference type="GO" id="GO:0000160">
    <property type="term" value="P:phosphorelay signal transduction system"/>
    <property type="evidence" value="ECO:0007669"/>
    <property type="project" value="InterPro"/>
</dbReference>
<dbReference type="Gene3D" id="3.40.50.2300">
    <property type="match status" value="1"/>
</dbReference>
<dbReference type="InterPro" id="IPR001789">
    <property type="entry name" value="Sig_transdc_resp-reg_receiver"/>
</dbReference>
<dbReference type="Pfam" id="PF08668">
    <property type="entry name" value="HDOD"/>
    <property type="match status" value="1"/>
</dbReference>
<dbReference type="AlphaFoldDB" id="A0A2R5F7U4"/>
<evidence type="ECO:0000259" key="3">
    <source>
        <dbReference type="PROSITE" id="PS51833"/>
    </source>
</evidence>
<dbReference type="PROSITE" id="PS50110">
    <property type="entry name" value="RESPONSE_REGULATORY"/>
    <property type="match status" value="1"/>
</dbReference>
<comment type="caution">
    <text evidence="4">The sequence shown here is derived from an EMBL/GenBank/DDBJ whole genome shotgun (WGS) entry which is preliminary data.</text>
</comment>
<dbReference type="EMBL" id="BDOQ01000001">
    <property type="protein sequence ID" value="GBG12704.1"/>
    <property type="molecule type" value="Genomic_DNA"/>
</dbReference>
<dbReference type="Gene3D" id="1.10.3210.10">
    <property type="entry name" value="Hypothetical protein af1432"/>
    <property type="match status" value="1"/>
</dbReference>
<evidence type="ECO:0000259" key="2">
    <source>
        <dbReference type="PROSITE" id="PS50110"/>
    </source>
</evidence>
<feature type="domain" description="Response regulatory" evidence="2">
    <location>
        <begin position="328"/>
        <end position="444"/>
    </location>
</feature>
<dbReference type="RefSeq" id="WP_109013923.1">
    <property type="nucleotide sequence ID" value="NZ_BDOQ01000001.1"/>
</dbReference>
<feature type="modified residue" description="4-aspartylphosphate" evidence="1">
    <location>
        <position position="377"/>
    </location>
</feature>
<dbReference type="SMART" id="SM00448">
    <property type="entry name" value="REC"/>
    <property type="match status" value="1"/>
</dbReference>
<evidence type="ECO:0000256" key="1">
    <source>
        <dbReference type="PROSITE-ProRule" id="PRU00169"/>
    </source>
</evidence>
<dbReference type="OrthoDB" id="9797768at2"/>
<dbReference type="PANTHER" id="PTHR33525">
    <property type="match status" value="1"/>
</dbReference>
<dbReference type="SUPFAM" id="SSF52172">
    <property type="entry name" value="CheY-like"/>
    <property type="match status" value="1"/>
</dbReference>
<evidence type="ECO:0000313" key="5">
    <source>
        <dbReference type="Proteomes" id="UP000245081"/>
    </source>
</evidence>
<organism evidence="4 5">
    <name type="scientific">Novimethylophilus kurashikiensis</name>
    <dbReference type="NCBI Taxonomy" id="1825523"/>
    <lineage>
        <taxon>Bacteria</taxon>
        <taxon>Pseudomonadati</taxon>
        <taxon>Pseudomonadota</taxon>
        <taxon>Betaproteobacteria</taxon>
        <taxon>Nitrosomonadales</taxon>
        <taxon>Methylophilaceae</taxon>
        <taxon>Novimethylophilus</taxon>
    </lineage>
</organism>
<dbReference type="Pfam" id="PF00072">
    <property type="entry name" value="Response_reg"/>
    <property type="match status" value="1"/>
</dbReference>
<dbReference type="InterPro" id="IPR013976">
    <property type="entry name" value="HDOD"/>
</dbReference>
<proteinExistence type="predicted"/>
<sequence length="451" mass="49712">MSDKLDYAELKASGLLPSPRGVALAIMQICQQENFSLQELAHTIQGDPVLAGRVIKIANLANPNKSRPIASVTTDSLILIGIHAVRQVVLSFSLINTYQEGACKNFDYQKFWARSVAMGCAAHAIGSLLRIAPSAEMFTCGLLAGVGRLGLAAVRPQAYSALLSETAGSDINHQQAEEHERFGLSHCELGAQMMADWGFPKLFIDAIVFHENPETSGFVEGTRQYKLAATLQLADLMANICLAREAEREAYLPHMFEVGATLSLSREQIMDLTNLACAEWREWAPLLNIRAEGSTARFTLPEPSDIAEAAMAETEQMAGLQPSNFPLRIVFADDDQTLTLLMSRLLASAGHTVFTAKNGRLAYELAQREKVHVIIADWVMPEADGLMLCQSIRKQDWGRDIYFMILTALEDEQLQIEAFEAGVDAFVKKPFNARLLNAKLLAAQRRFDRQG</sequence>
<reference evidence="4 5" key="1">
    <citation type="journal article" date="2018" name="Environ. Microbiol.">
        <title>Isolation and genomic characterization of Novimethylophilus kurashikiensis gen. nov. sp. nov., a new lanthanide-dependent methylotrophic species of Methylophilaceae.</title>
        <authorList>
            <person name="Lv H."/>
            <person name="Sahin N."/>
            <person name="Tani A."/>
        </authorList>
    </citation>
    <scope>NUCLEOTIDE SEQUENCE [LARGE SCALE GENOMIC DNA]</scope>
    <source>
        <strain evidence="4 5">La2-4</strain>
    </source>
</reference>
<protein>
    <submittedName>
        <fullName evidence="4">Two-component system response regulator</fullName>
    </submittedName>
</protein>
<keyword evidence="5" id="KW-1185">Reference proteome</keyword>
<dbReference type="PANTHER" id="PTHR33525:SF3">
    <property type="entry name" value="RIBONUCLEASE Y"/>
    <property type="match status" value="1"/>
</dbReference>
<dbReference type="Proteomes" id="UP000245081">
    <property type="component" value="Unassembled WGS sequence"/>
</dbReference>
<evidence type="ECO:0000313" key="4">
    <source>
        <dbReference type="EMBL" id="GBG12704.1"/>
    </source>
</evidence>
<name>A0A2R5F7U4_9PROT</name>